<dbReference type="InterPro" id="IPR011990">
    <property type="entry name" value="TPR-like_helical_dom_sf"/>
</dbReference>
<comment type="caution">
    <text evidence="3">The sequence shown here is derived from an EMBL/GenBank/DDBJ whole genome shotgun (WGS) entry which is preliminary data.</text>
</comment>
<evidence type="ECO:0000259" key="2">
    <source>
        <dbReference type="SMART" id="SM00530"/>
    </source>
</evidence>
<reference evidence="4" key="1">
    <citation type="journal article" date="2019" name="Int. J. Syst. Evol. Microbiol.">
        <title>The Global Catalogue of Microorganisms (GCM) 10K type strain sequencing project: providing services to taxonomists for standard genome sequencing and annotation.</title>
        <authorList>
            <consortium name="The Broad Institute Genomics Platform"/>
            <consortium name="The Broad Institute Genome Sequencing Center for Infectious Disease"/>
            <person name="Wu L."/>
            <person name="Ma J."/>
        </authorList>
    </citation>
    <scope>NUCLEOTIDE SEQUENCE [LARGE SCALE GENOMIC DNA]</scope>
    <source>
        <strain evidence="4">CGMCC 4.7289</strain>
    </source>
</reference>
<keyword evidence="4" id="KW-1185">Reference proteome</keyword>
<dbReference type="Proteomes" id="UP001595816">
    <property type="component" value="Unassembled WGS sequence"/>
</dbReference>
<dbReference type="InterPro" id="IPR019734">
    <property type="entry name" value="TPR_rpt"/>
</dbReference>
<gene>
    <name evidence="3" type="ORF">ACFOZ4_36950</name>
</gene>
<feature type="repeat" description="TPR" evidence="1">
    <location>
        <begin position="688"/>
        <end position="721"/>
    </location>
</feature>
<evidence type="ECO:0000256" key="1">
    <source>
        <dbReference type="PROSITE-ProRule" id="PRU00339"/>
    </source>
</evidence>
<dbReference type="Gene3D" id="3.40.50.300">
    <property type="entry name" value="P-loop containing nucleotide triphosphate hydrolases"/>
    <property type="match status" value="1"/>
</dbReference>
<feature type="domain" description="HTH cro/C1-type" evidence="2">
    <location>
        <begin position="21"/>
        <end position="83"/>
    </location>
</feature>
<dbReference type="PROSITE" id="PS50005">
    <property type="entry name" value="TPR"/>
    <property type="match status" value="1"/>
</dbReference>
<dbReference type="Gene3D" id="1.25.40.10">
    <property type="entry name" value="Tetratricopeptide repeat domain"/>
    <property type="match status" value="1"/>
</dbReference>
<dbReference type="SUPFAM" id="SSF48452">
    <property type="entry name" value="TPR-like"/>
    <property type="match status" value="2"/>
</dbReference>
<evidence type="ECO:0000313" key="4">
    <source>
        <dbReference type="Proteomes" id="UP001595816"/>
    </source>
</evidence>
<dbReference type="InterPro" id="IPR001387">
    <property type="entry name" value="Cro/C1-type_HTH"/>
</dbReference>
<dbReference type="CDD" id="cd00093">
    <property type="entry name" value="HTH_XRE"/>
    <property type="match status" value="1"/>
</dbReference>
<organism evidence="3 4">
    <name type="scientific">Hamadaea flava</name>
    <dbReference type="NCBI Taxonomy" id="1742688"/>
    <lineage>
        <taxon>Bacteria</taxon>
        <taxon>Bacillati</taxon>
        <taxon>Actinomycetota</taxon>
        <taxon>Actinomycetes</taxon>
        <taxon>Micromonosporales</taxon>
        <taxon>Micromonosporaceae</taxon>
        <taxon>Hamadaea</taxon>
    </lineage>
</organism>
<keyword evidence="1" id="KW-0802">TPR repeat</keyword>
<dbReference type="RefSeq" id="WP_253751292.1">
    <property type="nucleotide sequence ID" value="NZ_JAMZDZ010000001.1"/>
</dbReference>
<dbReference type="PRINTS" id="PR00364">
    <property type="entry name" value="DISEASERSIST"/>
</dbReference>
<dbReference type="Pfam" id="PF13560">
    <property type="entry name" value="HTH_31"/>
    <property type="match status" value="1"/>
</dbReference>
<sequence>MNGEIVGAASGVDTVDGLAALLRQLRRRQAHQRRDSELTYREIAARTGWSIGIIAGYFAGRTLPPTDRFDILVALLGATPAEQGSLATLRDRIADGRRGGAGPASGVPGWPKPRQLPADVPHFTGREAELAELDERLPLGGSATSAVISTISGTAGVGKTALAIHWSHRAAARFPDGQIYLNLRGFDGRGPAVGAAEALRGLLEAFGVEAQRIPLTVEAQSALFRSVLADRRVLLVLDNARSAEQIRPMLPGSPHCLTLITSRNRLSSLVVTEGAQPLLLELPSATEGVRILSNRLGPEAVAREPEAVDELVRRCARLPLALAIIAARARAEPSLTRLVTQLRDARQGLDAFADEDATADVRAVFSYSLRALGEPAARMFRLLGVHPGPDITLAAAASVAGTDATATQQSLTELVRANLLSQTLSGRYAFHDLLRAYAAEQAETLDSAPVRRAAIRRSLGHYLHSAHDAALTIYPQRDRIALHPADPAITAESFEDIDQARAWFAAEHPVLLAQIRQGEQAGLGVLTWQLAWAIADVLDWRGQWHDLTATQEIAAEAARAAADPTGLAQAQRILARAHIRFGRWDDAEALLLDAAENFRRIGDLVGEANSQIALSRVHEQHGRMSAALACSQQALDLFQTAGHQTGRARSLNVVGWYHALLGEYEQAVARCTEALAVHAELGSRFGQAPVWDSLGYAHQHLGDHAEAVRCYENAIRLYREIGDRYHEADTLVHLGDNHFGAAEWSLAAGSWRDALRILDELNHPSAADVRPKLKQVEEMP</sequence>
<dbReference type="InterPro" id="IPR027417">
    <property type="entry name" value="P-loop_NTPase"/>
</dbReference>
<evidence type="ECO:0000313" key="3">
    <source>
        <dbReference type="EMBL" id="MFC4136229.1"/>
    </source>
</evidence>
<accession>A0ABV8M2B1</accession>
<dbReference type="InterPro" id="IPR010982">
    <property type="entry name" value="Lambda_DNA-bd_dom_sf"/>
</dbReference>
<protein>
    <submittedName>
        <fullName evidence="3">Tetratricopeptide repeat protein</fullName>
    </submittedName>
</protein>
<dbReference type="Pfam" id="PF13424">
    <property type="entry name" value="TPR_12"/>
    <property type="match status" value="2"/>
</dbReference>
<name>A0ABV8M2B1_9ACTN</name>
<dbReference type="SMART" id="SM00530">
    <property type="entry name" value="HTH_XRE"/>
    <property type="match status" value="1"/>
</dbReference>
<dbReference type="SUPFAM" id="SSF52540">
    <property type="entry name" value="P-loop containing nucleoside triphosphate hydrolases"/>
    <property type="match status" value="1"/>
</dbReference>
<dbReference type="SUPFAM" id="SSF47413">
    <property type="entry name" value="lambda repressor-like DNA-binding domains"/>
    <property type="match status" value="1"/>
</dbReference>
<dbReference type="SMART" id="SM00028">
    <property type="entry name" value="TPR"/>
    <property type="match status" value="5"/>
</dbReference>
<proteinExistence type="predicted"/>
<dbReference type="PANTHER" id="PTHR47691">
    <property type="entry name" value="REGULATOR-RELATED"/>
    <property type="match status" value="1"/>
</dbReference>
<dbReference type="EMBL" id="JBHSAY010000029">
    <property type="protein sequence ID" value="MFC4136229.1"/>
    <property type="molecule type" value="Genomic_DNA"/>
</dbReference>
<dbReference type="PANTHER" id="PTHR47691:SF3">
    <property type="entry name" value="HTH-TYPE TRANSCRIPTIONAL REGULATOR RV0890C-RELATED"/>
    <property type="match status" value="1"/>
</dbReference>